<evidence type="ECO:0000313" key="1">
    <source>
        <dbReference type="Proteomes" id="UP000050795"/>
    </source>
</evidence>
<proteinExistence type="predicted"/>
<reference evidence="2" key="2">
    <citation type="submission" date="2023-11" db="UniProtKB">
        <authorList>
            <consortium name="WormBaseParasite"/>
        </authorList>
    </citation>
    <scope>IDENTIFICATION</scope>
</reference>
<organism evidence="1 2">
    <name type="scientific">Trichobilharzia regenti</name>
    <name type="common">Nasal bird schistosome</name>
    <dbReference type="NCBI Taxonomy" id="157069"/>
    <lineage>
        <taxon>Eukaryota</taxon>
        <taxon>Metazoa</taxon>
        <taxon>Spiralia</taxon>
        <taxon>Lophotrochozoa</taxon>
        <taxon>Platyhelminthes</taxon>
        <taxon>Trematoda</taxon>
        <taxon>Digenea</taxon>
        <taxon>Strigeidida</taxon>
        <taxon>Schistosomatoidea</taxon>
        <taxon>Schistosomatidae</taxon>
        <taxon>Trichobilharzia</taxon>
    </lineage>
</organism>
<name>A0A183VRI9_TRIRE</name>
<reference evidence="1" key="1">
    <citation type="submission" date="2022-06" db="EMBL/GenBank/DDBJ databases">
        <authorList>
            <person name="Berger JAMES D."/>
            <person name="Berger JAMES D."/>
        </authorList>
    </citation>
    <scope>NUCLEOTIDE SEQUENCE [LARGE SCALE GENOMIC DNA]</scope>
</reference>
<dbReference type="Proteomes" id="UP000050795">
    <property type="component" value="Unassembled WGS sequence"/>
</dbReference>
<dbReference type="AlphaFoldDB" id="A0A183VRI9"/>
<evidence type="ECO:0000313" key="2">
    <source>
        <dbReference type="WBParaSite" id="TREG1_34300.1"/>
    </source>
</evidence>
<keyword evidence="1" id="KW-1185">Reference proteome</keyword>
<sequence length="120" mass="14012">MYMSKSVLLILSFYIHAVYSQSESQCNLENMQDCCTAEAKLNAKRYTQTDTQGADFQQLMNYYRDLCQYQTLNEQAAYIQQQYDKLSNVNLKEMFTTTTRRPLVKATPKPMMAPSKPRRP</sequence>
<protein>
    <submittedName>
        <fullName evidence="2">Secreted protein</fullName>
    </submittedName>
</protein>
<accession>A0A183VRI9</accession>
<dbReference type="WBParaSite" id="TREG1_34300.1">
    <property type="protein sequence ID" value="TREG1_34300.1"/>
    <property type="gene ID" value="TREG1_34300"/>
</dbReference>
<dbReference type="OrthoDB" id="6270235at2759"/>